<accession>A0A8B8F9N5</accession>
<dbReference type="RefSeq" id="XP_025407100.1">
    <property type="nucleotide sequence ID" value="XM_025551315.1"/>
</dbReference>
<feature type="domain" description="HTH psq-type" evidence="5">
    <location>
        <begin position="1"/>
        <end position="50"/>
    </location>
</feature>
<dbReference type="Pfam" id="PF04218">
    <property type="entry name" value="CENP-B_N"/>
    <property type="match status" value="1"/>
</dbReference>
<dbReference type="AlphaFoldDB" id="A0A8B8F9N5"/>
<evidence type="ECO:0000313" key="8">
    <source>
        <dbReference type="RefSeq" id="XP_025407100.1"/>
    </source>
</evidence>
<evidence type="ECO:0000256" key="1">
    <source>
        <dbReference type="ARBA" id="ARBA00004123"/>
    </source>
</evidence>
<dbReference type="PANTHER" id="PTHR19303:SF73">
    <property type="entry name" value="PROTEIN PDC2"/>
    <property type="match status" value="1"/>
</dbReference>
<proteinExistence type="predicted"/>
<dbReference type="GO" id="GO:0005634">
    <property type="term" value="C:nucleus"/>
    <property type="evidence" value="ECO:0007669"/>
    <property type="project" value="UniProtKB-SubCell"/>
</dbReference>
<gene>
    <name evidence="8" type="primary">LOC112681056</name>
</gene>
<organism evidence="7 8">
    <name type="scientific">Sipha flava</name>
    <name type="common">yellow sugarcane aphid</name>
    <dbReference type="NCBI Taxonomy" id="143950"/>
    <lineage>
        <taxon>Eukaryota</taxon>
        <taxon>Metazoa</taxon>
        <taxon>Ecdysozoa</taxon>
        <taxon>Arthropoda</taxon>
        <taxon>Hexapoda</taxon>
        <taxon>Insecta</taxon>
        <taxon>Pterygota</taxon>
        <taxon>Neoptera</taxon>
        <taxon>Paraneoptera</taxon>
        <taxon>Hemiptera</taxon>
        <taxon>Sternorrhyncha</taxon>
        <taxon>Aphidomorpha</taxon>
        <taxon>Aphidoidea</taxon>
        <taxon>Aphididae</taxon>
        <taxon>Sipha</taxon>
    </lineage>
</organism>
<dbReference type="OrthoDB" id="6622162at2759"/>
<evidence type="ECO:0000256" key="2">
    <source>
        <dbReference type="ARBA" id="ARBA00023125"/>
    </source>
</evidence>
<reference evidence="8" key="1">
    <citation type="submission" date="2025-08" db="UniProtKB">
        <authorList>
            <consortium name="RefSeq"/>
        </authorList>
    </citation>
    <scope>IDENTIFICATION</scope>
    <source>
        <tissue evidence="8">Whole body</tissue>
    </source>
</reference>
<sequence length="474" mass="53797">MPRNLKTLTIGEKKKVLEAVKSGRKKKDIAEEFGIPASTLSTIIKNSKEIDLNFPIDRKRKRGPDFSDVEECVVKWFKQCRDANVSTGGPILKEKAENFAKSLGHEQFKASNGWLENFKKRHDISFRKVCGESAGVSDNVVNEWKINLSELLEGYKPCDIFNADETALFYKCMPDKTLTFKNEKCSGGKHSKERLTLLLAVNMTGTDKLKPLIIGKSKNPRCFAGVKSFPVDYTANKKAWMTSELFAEWLLRIDKQMKIQKRKILLFIDNCPAHNIIPNCQAIKTHYRKEIVRKIISDMDDEKSTVIDILQAMRIVDKTWRNVATSTIVNCFRTCGFVLESEKDDTLMPIIENTDTDDREWAMIASRYRIVEETFDDFVKIDHDVAVSGILTDDDITDSVRGTEDVDDIEEASSEPVHRVSMKQATAALILLRTFTEQLSNVDDKVYSALNVIENTIDNSKSQNLSQSISILSN</sequence>
<name>A0A8B8F9N5_9HEMI</name>
<dbReference type="Pfam" id="PF03184">
    <property type="entry name" value="DDE_1"/>
    <property type="match status" value="1"/>
</dbReference>
<dbReference type="Gene3D" id="1.10.10.60">
    <property type="entry name" value="Homeodomain-like"/>
    <property type="match status" value="2"/>
</dbReference>
<dbReference type="InterPro" id="IPR004875">
    <property type="entry name" value="DDE_SF_endonuclease_dom"/>
</dbReference>
<evidence type="ECO:0000259" key="5">
    <source>
        <dbReference type="PROSITE" id="PS50960"/>
    </source>
</evidence>
<evidence type="ECO:0000256" key="4">
    <source>
        <dbReference type="PROSITE-ProRule" id="PRU00320"/>
    </source>
</evidence>
<protein>
    <submittedName>
        <fullName evidence="8">Tigger transposable element-derived protein 6-like</fullName>
    </submittedName>
</protein>
<dbReference type="InterPro" id="IPR050863">
    <property type="entry name" value="CenT-Element_Derived"/>
</dbReference>
<evidence type="ECO:0000259" key="6">
    <source>
        <dbReference type="PROSITE" id="PS51253"/>
    </source>
</evidence>
<evidence type="ECO:0000256" key="3">
    <source>
        <dbReference type="ARBA" id="ARBA00023242"/>
    </source>
</evidence>
<dbReference type="GeneID" id="112681056"/>
<keyword evidence="3 4" id="KW-0539">Nucleus</keyword>
<dbReference type="InterPro" id="IPR009057">
    <property type="entry name" value="Homeodomain-like_sf"/>
</dbReference>
<dbReference type="SMART" id="SM00674">
    <property type="entry name" value="CENPB"/>
    <property type="match status" value="1"/>
</dbReference>
<dbReference type="Proteomes" id="UP000694846">
    <property type="component" value="Unplaced"/>
</dbReference>
<dbReference type="SUPFAM" id="SSF46689">
    <property type="entry name" value="Homeodomain-like"/>
    <property type="match status" value="2"/>
</dbReference>
<keyword evidence="2 4" id="KW-0238">DNA-binding</keyword>
<dbReference type="PANTHER" id="PTHR19303">
    <property type="entry name" value="TRANSPOSON"/>
    <property type="match status" value="1"/>
</dbReference>
<dbReference type="PROSITE" id="PS51253">
    <property type="entry name" value="HTH_CENPB"/>
    <property type="match status" value="1"/>
</dbReference>
<evidence type="ECO:0000313" key="7">
    <source>
        <dbReference type="Proteomes" id="UP000694846"/>
    </source>
</evidence>
<dbReference type="InterPro" id="IPR006600">
    <property type="entry name" value="HTH_CenpB_DNA-bd_dom"/>
</dbReference>
<dbReference type="PROSITE" id="PS50960">
    <property type="entry name" value="HTH_PSQ"/>
    <property type="match status" value="1"/>
</dbReference>
<dbReference type="InterPro" id="IPR007889">
    <property type="entry name" value="HTH_Psq"/>
</dbReference>
<feature type="DNA-binding region" description="H-T-H motif" evidence="4">
    <location>
        <begin position="26"/>
        <end position="46"/>
    </location>
</feature>
<dbReference type="Pfam" id="PF03221">
    <property type="entry name" value="HTH_Tnp_Tc5"/>
    <property type="match status" value="1"/>
</dbReference>
<keyword evidence="7" id="KW-1185">Reference proteome</keyword>
<feature type="domain" description="HTH CENPB-type" evidence="6">
    <location>
        <begin position="57"/>
        <end position="128"/>
    </location>
</feature>
<comment type="subcellular location">
    <subcellularLocation>
        <location evidence="1 4">Nucleus</location>
    </subcellularLocation>
</comment>
<dbReference type="GO" id="GO:0003677">
    <property type="term" value="F:DNA binding"/>
    <property type="evidence" value="ECO:0007669"/>
    <property type="project" value="UniProtKB-UniRule"/>
</dbReference>